<feature type="domain" description="Methyltransferase" evidence="1">
    <location>
        <begin position="75"/>
        <end position="163"/>
    </location>
</feature>
<evidence type="ECO:0000259" key="1">
    <source>
        <dbReference type="Pfam" id="PF13649"/>
    </source>
</evidence>
<protein>
    <submittedName>
        <fullName evidence="2">Methyltransferase domain-containing protein</fullName>
    </submittedName>
</protein>
<dbReference type="CDD" id="cd02440">
    <property type="entry name" value="AdoMet_MTases"/>
    <property type="match status" value="1"/>
</dbReference>
<dbReference type="SUPFAM" id="SSF53335">
    <property type="entry name" value="S-adenosyl-L-methionine-dependent methyltransferases"/>
    <property type="match status" value="1"/>
</dbReference>
<dbReference type="Gene3D" id="3.40.50.150">
    <property type="entry name" value="Vaccinia Virus protein VP39"/>
    <property type="match status" value="1"/>
</dbReference>
<gene>
    <name evidence="2" type="ORF">SAMN05444163_0946</name>
</gene>
<dbReference type="PANTHER" id="PTHR43591">
    <property type="entry name" value="METHYLTRANSFERASE"/>
    <property type="match status" value="1"/>
</dbReference>
<dbReference type="GO" id="GO:0008168">
    <property type="term" value="F:methyltransferase activity"/>
    <property type="evidence" value="ECO:0007669"/>
    <property type="project" value="UniProtKB-KW"/>
</dbReference>
<keyword evidence="2" id="KW-0489">Methyltransferase</keyword>
<accession>A0ABY0P9T3</accession>
<dbReference type="EMBL" id="LT629693">
    <property type="protein sequence ID" value="SDH75724.1"/>
    <property type="molecule type" value="Genomic_DNA"/>
</dbReference>
<evidence type="ECO:0000313" key="3">
    <source>
        <dbReference type="Proteomes" id="UP000198803"/>
    </source>
</evidence>
<organism evidence="2 3">
    <name type="scientific">Bradyrhizobium ottawaense</name>
    <dbReference type="NCBI Taxonomy" id="931866"/>
    <lineage>
        <taxon>Bacteria</taxon>
        <taxon>Pseudomonadati</taxon>
        <taxon>Pseudomonadota</taxon>
        <taxon>Alphaproteobacteria</taxon>
        <taxon>Hyphomicrobiales</taxon>
        <taxon>Nitrobacteraceae</taxon>
        <taxon>Bradyrhizobium</taxon>
    </lineage>
</organism>
<proteinExistence type="predicted"/>
<keyword evidence="3" id="KW-1185">Reference proteome</keyword>
<reference evidence="2 3" key="1">
    <citation type="submission" date="2016-10" db="EMBL/GenBank/DDBJ databases">
        <authorList>
            <person name="Varghese N."/>
            <person name="Submissions S."/>
        </authorList>
    </citation>
    <scope>NUCLEOTIDE SEQUENCE [LARGE SCALE GENOMIC DNA]</scope>
    <source>
        <strain evidence="2 3">GAS524</strain>
    </source>
</reference>
<dbReference type="RefSeq" id="WP_244525093.1">
    <property type="nucleotide sequence ID" value="NZ_LT629693.1"/>
</dbReference>
<sequence>MPESVHGIVSDFILLKGNTMEMRNIDEKTVSSFGLQWSTYNQNRLPGDEKTAQRFEEYFAIFPWDTLPDRAVGADIGCGSGRWAVRVAPRVGTLHCIDASESAILVARQNLAGQRNCIFHHASVDVIPLPPSSLDFCYSLGVLHHIPDTMAGIKACVALLKPGAPFLVYLYYALDQRPWWYRGIWKGTDVVRRGIARLPFWSKRALTEVIAATVYWPVARLCAVVERLGGSPDNLPLSWYRDKSLYIMRTNAFDRFATPLEQRFSRAQIDAMMRKAGLEDIRFSENLPFWCAVGRRPALPQPA</sequence>
<dbReference type="Pfam" id="PF13649">
    <property type="entry name" value="Methyltransf_25"/>
    <property type="match status" value="1"/>
</dbReference>
<name>A0ABY0P9T3_9BRAD</name>
<evidence type="ECO:0000313" key="2">
    <source>
        <dbReference type="EMBL" id="SDH75724.1"/>
    </source>
</evidence>
<dbReference type="InterPro" id="IPR029063">
    <property type="entry name" value="SAM-dependent_MTases_sf"/>
</dbReference>
<dbReference type="Proteomes" id="UP000198803">
    <property type="component" value="Chromosome I"/>
</dbReference>
<keyword evidence="2" id="KW-0808">Transferase</keyword>
<dbReference type="GO" id="GO:0032259">
    <property type="term" value="P:methylation"/>
    <property type="evidence" value="ECO:0007669"/>
    <property type="project" value="UniProtKB-KW"/>
</dbReference>
<dbReference type="InterPro" id="IPR041698">
    <property type="entry name" value="Methyltransf_25"/>
</dbReference>